<sequence length="221" mass="24256">MVRHGILDTLDDVLRKATLKGAATMRFPTGQVVFGAGEPCRGLPLVLEGSIKVQMTGVSGHSIVLYRMAADDICTLSIGCLMTGRQYRAEAVVEEEAQALLIPRGLFDRLMDQSADFRLAIMESYGKRLDDLMLLVEEVAFHRMDERLEEWLQARALGGQRTLAITHQELAVELGTAREVVSRLLKELERKGRVELSRGKIELTGLLAASATGATPRHSAG</sequence>
<dbReference type="Gene3D" id="2.60.120.10">
    <property type="entry name" value="Jelly Rolls"/>
    <property type="match status" value="1"/>
</dbReference>
<evidence type="ECO:0000256" key="3">
    <source>
        <dbReference type="ARBA" id="ARBA00023163"/>
    </source>
</evidence>
<dbReference type="GO" id="GO:0003700">
    <property type="term" value="F:DNA-binding transcription factor activity"/>
    <property type="evidence" value="ECO:0007669"/>
    <property type="project" value="TreeGrafter"/>
</dbReference>
<evidence type="ECO:0000256" key="2">
    <source>
        <dbReference type="ARBA" id="ARBA00023125"/>
    </source>
</evidence>
<dbReference type="PROSITE" id="PS51063">
    <property type="entry name" value="HTH_CRP_2"/>
    <property type="match status" value="1"/>
</dbReference>
<evidence type="ECO:0000259" key="4">
    <source>
        <dbReference type="PROSITE" id="PS50042"/>
    </source>
</evidence>
<reference evidence="6 7" key="1">
    <citation type="submission" date="2018-03" db="EMBL/GenBank/DDBJ databases">
        <title>Marinobacter brunus sp. nov., a marine bacterium of Gamma-proteobacteria isolated from the surface seawater of the South China Sea.</title>
        <authorList>
            <person name="Cheng H."/>
            <person name="Wu Y.-H."/>
            <person name="Xamxidin M."/>
            <person name="Xu X.-W."/>
        </authorList>
    </citation>
    <scope>NUCLEOTIDE SEQUENCE [LARGE SCALE GENOMIC DNA]</scope>
    <source>
        <strain evidence="6 7">NH169-3</strain>
    </source>
</reference>
<name>A0A2T1K3P7_9GAMM</name>
<dbReference type="InterPro" id="IPR050397">
    <property type="entry name" value="Env_Response_Regulators"/>
</dbReference>
<keyword evidence="7" id="KW-1185">Reference proteome</keyword>
<dbReference type="RefSeq" id="WP_106765600.1">
    <property type="nucleotide sequence ID" value="NZ_PXNP01000110.1"/>
</dbReference>
<accession>A0A2T1K3P7</accession>
<dbReference type="AlphaFoldDB" id="A0A2T1K3P7"/>
<dbReference type="InterPro" id="IPR000595">
    <property type="entry name" value="cNMP-bd_dom"/>
</dbReference>
<dbReference type="PANTHER" id="PTHR24567">
    <property type="entry name" value="CRP FAMILY TRANSCRIPTIONAL REGULATORY PROTEIN"/>
    <property type="match status" value="1"/>
</dbReference>
<evidence type="ECO:0000259" key="5">
    <source>
        <dbReference type="PROSITE" id="PS51063"/>
    </source>
</evidence>
<gene>
    <name evidence="6" type="ORF">C7H09_18880</name>
</gene>
<protein>
    <submittedName>
        <fullName evidence="6">Crp/Fnr family transcriptional regulator</fullName>
    </submittedName>
</protein>
<dbReference type="InterPro" id="IPR012318">
    <property type="entry name" value="HTH_CRP"/>
</dbReference>
<dbReference type="PANTHER" id="PTHR24567:SF26">
    <property type="entry name" value="REGULATORY PROTEIN YEIL"/>
    <property type="match status" value="1"/>
</dbReference>
<dbReference type="PRINTS" id="PR00034">
    <property type="entry name" value="HTHCRP"/>
</dbReference>
<dbReference type="InterPro" id="IPR018490">
    <property type="entry name" value="cNMP-bd_dom_sf"/>
</dbReference>
<dbReference type="CDD" id="cd00092">
    <property type="entry name" value="HTH_CRP"/>
    <property type="match status" value="1"/>
</dbReference>
<feature type="domain" description="HTH crp-type" evidence="5">
    <location>
        <begin position="142"/>
        <end position="207"/>
    </location>
</feature>
<dbReference type="InterPro" id="IPR036388">
    <property type="entry name" value="WH-like_DNA-bd_sf"/>
</dbReference>
<dbReference type="GO" id="GO:0003677">
    <property type="term" value="F:DNA binding"/>
    <property type="evidence" value="ECO:0007669"/>
    <property type="project" value="UniProtKB-KW"/>
</dbReference>
<dbReference type="OrthoDB" id="9776746at2"/>
<keyword evidence="2" id="KW-0238">DNA-binding</keyword>
<organism evidence="6 7">
    <name type="scientific">Marinobacter fuscus</name>
    <dbReference type="NCBI Taxonomy" id="2109942"/>
    <lineage>
        <taxon>Bacteria</taxon>
        <taxon>Pseudomonadati</taxon>
        <taxon>Pseudomonadota</taxon>
        <taxon>Gammaproteobacteria</taxon>
        <taxon>Pseudomonadales</taxon>
        <taxon>Marinobacteraceae</taxon>
        <taxon>Marinobacter</taxon>
    </lineage>
</organism>
<dbReference type="GO" id="GO:0005829">
    <property type="term" value="C:cytosol"/>
    <property type="evidence" value="ECO:0007669"/>
    <property type="project" value="TreeGrafter"/>
</dbReference>
<dbReference type="CDD" id="cd00038">
    <property type="entry name" value="CAP_ED"/>
    <property type="match status" value="1"/>
</dbReference>
<dbReference type="InterPro" id="IPR014710">
    <property type="entry name" value="RmlC-like_jellyroll"/>
</dbReference>
<dbReference type="InterPro" id="IPR036390">
    <property type="entry name" value="WH_DNA-bd_sf"/>
</dbReference>
<evidence type="ECO:0000313" key="6">
    <source>
        <dbReference type="EMBL" id="PSF04658.1"/>
    </source>
</evidence>
<dbReference type="SUPFAM" id="SSF51206">
    <property type="entry name" value="cAMP-binding domain-like"/>
    <property type="match status" value="1"/>
</dbReference>
<feature type="domain" description="Cyclic nucleotide-binding" evidence="4">
    <location>
        <begin position="6"/>
        <end position="128"/>
    </location>
</feature>
<dbReference type="SMART" id="SM00419">
    <property type="entry name" value="HTH_CRP"/>
    <property type="match status" value="1"/>
</dbReference>
<dbReference type="Pfam" id="PF13545">
    <property type="entry name" value="HTH_Crp_2"/>
    <property type="match status" value="1"/>
</dbReference>
<evidence type="ECO:0000256" key="1">
    <source>
        <dbReference type="ARBA" id="ARBA00023015"/>
    </source>
</evidence>
<keyword evidence="1" id="KW-0805">Transcription regulation</keyword>
<dbReference type="Proteomes" id="UP000239866">
    <property type="component" value="Unassembled WGS sequence"/>
</dbReference>
<proteinExistence type="predicted"/>
<dbReference type="PROSITE" id="PS50042">
    <property type="entry name" value="CNMP_BINDING_3"/>
    <property type="match status" value="1"/>
</dbReference>
<dbReference type="Pfam" id="PF00027">
    <property type="entry name" value="cNMP_binding"/>
    <property type="match status" value="1"/>
</dbReference>
<comment type="caution">
    <text evidence="6">The sequence shown here is derived from an EMBL/GenBank/DDBJ whole genome shotgun (WGS) entry which is preliminary data.</text>
</comment>
<keyword evidence="3" id="KW-0804">Transcription</keyword>
<dbReference type="SUPFAM" id="SSF46785">
    <property type="entry name" value="Winged helix' DNA-binding domain"/>
    <property type="match status" value="1"/>
</dbReference>
<dbReference type="Gene3D" id="1.10.10.10">
    <property type="entry name" value="Winged helix-like DNA-binding domain superfamily/Winged helix DNA-binding domain"/>
    <property type="match status" value="1"/>
</dbReference>
<evidence type="ECO:0000313" key="7">
    <source>
        <dbReference type="Proteomes" id="UP000239866"/>
    </source>
</evidence>
<dbReference type="EMBL" id="PXNP01000110">
    <property type="protein sequence ID" value="PSF04658.1"/>
    <property type="molecule type" value="Genomic_DNA"/>
</dbReference>